<dbReference type="HOGENOM" id="CLU_1939822_0_0_1"/>
<dbReference type="Proteomes" id="UP000682892">
    <property type="component" value="Unassembled WGS sequence"/>
</dbReference>
<feature type="transmembrane region" description="Helical" evidence="2">
    <location>
        <begin position="20"/>
        <end position="41"/>
    </location>
</feature>
<gene>
    <name evidence="3" type="ORF">AaeL_AAEL015191</name>
</gene>
<sequence>MHLNLFLQRFPLSLPLIPALVPARYILAVLGSIGMAIIYGLKVNLSVAMVAMLNHSALAHSSAPVHEMTEMHSTEEVCGQSGNSTEAVE</sequence>
<keyword evidence="2" id="KW-0472">Membrane</keyword>
<evidence type="ECO:0000313" key="4">
    <source>
        <dbReference type="Proteomes" id="UP000682892"/>
    </source>
</evidence>
<proteinExistence type="predicted"/>
<reference evidence="3" key="2">
    <citation type="journal article" date="2007" name="Science">
        <title>Genome sequence of Aedes aegypti, a major arbovirus vector.</title>
        <authorList>
            <person name="Nene V."/>
            <person name="Wortman J.R."/>
            <person name="Lawson D."/>
            <person name="Haas B."/>
            <person name="Kodira C."/>
            <person name="Tu Z.J."/>
            <person name="Loftus B."/>
            <person name="Xi Z."/>
            <person name="Megy K."/>
            <person name="Grabherr M."/>
            <person name="Ren Q."/>
            <person name="Zdobnov E.M."/>
            <person name="Lobo N.F."/>
            <person name="Campbell K.S."/>
            <person name="Brown S.E."/>
            <person name="Bonaldo M.F."/>
            <person name="Zhu J."/>
            <person name="Sinkins S.P."/>
            <person name="Hogenkamp D.G."/>
            <person name="Amedeo P."/>
            <person name="Arensburger P."/>
            <person name="Atkinson P.W."/>
            <person name="Bidwell S."/>
            <person name="Biedler J."/>
            <person name="Birney E."/>
            <person name="Bruggner R.V."/>
            <person name="Costas J."/>
            <person name="Coy M.R."/>
            <person name="Crabtree J."/>
            <person name="Crawford M."/>
            <person name="Debruyn B."/>
            <person name="Decaprio D."/>
            <person name="Eiglmeier K."/>
            <person name="Eisenstadt E."/>
            <person name="El-Dorry H."/>
            <person name="Gelbart W.M."/>
            <person name="Gomes S.L."/>
            <person name="Hammond M."/>
            <person name="Hannick L.I."/>
            <person name="Hogan J.R."/>
            <person name="Holmes M.H."/>
            <person name="Jaffe D."/>
            <person name="Johnston J.S."/>
            <person name="Kennedy R.C."/>
            <person name="Koo H."/>
            <person name="Kravitz S."/>
            <person name="Kriventseva E.V."/>
            <person name="Kulp D."/>
            <person name="Labutti K."/>
            <person name="Lee E."/>
            <person name="Li S."/>
            <person name="Lovin D.D."/>
            <person name="Mao C."/>
            <person name="Mauceli E."/>
            <person name="Menck C.F."/>
            <person name="Miller J.R."/>
            <person name="Montgomery P."/>
            <person name="Mori A."/>
            <person name="Nascimento A.L."/>
            <person name="Naveira H.F."/>
            <person name="Nusbaum C."/>
            <person name="O'leary S."/>
            <person name="Orvis J."/>
            <person name="Pertea M."/>
            <person name="Quesneville H."/>
            <person name="Reidenbach K.R."/>
            <person name="Rogers Y.H."/>
            <person name="Roth C.W."/>
            <person name="Schneider J.R."/>
            <person name="Schatz M."/>
            <person name="Shumway M."/>
            <person name="Stanke M."/>
            <person name="Stinson E.O."/>
            <person name="Tubio J.M."/>
            <person name="Vanzee J.P."/>
            <person name="Verjovski-Almeida S."/>
            <person name="Werner D."/>
            <person name="White O."/>
            <person name="Wyder S."/>
            <person name="Zeng Q."/>
            <person name="Zhao Q."/>
            <person name="Zhao Y."/>
            <person name="Hill C.A."/>
            <person name="Raikhel A.S."/>
            <person name="Soares M.B."/>
            <person name="Knudson D.L."/>
            <person name="Lee N.H."/>
            <person name="Galagan J."/>
            <person name="Salzberg S.L."/>
            <person name="Paulsen I.T."/>
            <person name="Dimopoulos G."/>
            <person name="Collins F.H."/>
            <person name="Birren B."/>
            <person name="Fraser-Liggett C.M."/>
            <person name="Severson D.W."/>
        </authorList>
    </citation>
    <scope>NUCLEOTIDE SEQUENCE [LARGE SCALE GENOMIC DNA]</scope>
    <source>
        <strain evidence="3">Liverpool</strain>
    </source>
</reference>
<evidence type="ECO:0000313" key="3">
    <source>
        <dbReference type="EMBL" id="EAT32623.1"/>
    </source>
</evidence>
<accession>Q16EG6</accession>
<feature type="non-terminal residue" evidence="3">
    <location>
        <position position="89"/>
    </location>
</feature>
<evidence type="ECO:0000256" key="2">
    <source>
        <dbReference type="SAM" id="Phobius"/>
    </source>
</evidence>
<dbReference type="STRING" id="7159.Q16EG6"/>
<dbReference type="PaxDb" id="7159-AAEL015191-PA"/>
<protein>
    <submittedName>
        <fullName evidence="3">AAEL015191-PA</fullName>
    </submittedName>
</protein>
<dbReference type="EMBL" id="CH478741">
    <property type="protein sequence ID" value="EAT32623.1"/>
    <property type="molecule type" value="Genomic_DNA"/>
</dbReference>
<organism evidence="3 4">
    <name type="scientific">Aedes aegypti</name>
    <name type="common">Yellowfever mosquito</name>
    <name type="synonym">Culex aegypti</name>
    <dbReference type="NCBI Taxonomy" id="7159"/>
    <lineage>
        <taxon>Eukaryota</taxon>
        <taxon>Metazoa</taxon>
        <taxon>Ecdysozoa</taxon>
        <taxon>Arthropoda</taxon>
        <taxon>Hexapoda</taxon>
        <taxon>Insecta</taxon>
        <taxon>Pterygota</taxon>
        <taxon>Neoptera</taxon>
        <taxon>Endopterygota</taxon>
        <taxon>Diptera</taxon>
        <taxon>Nematocera</taxon>
        <taxon>Culicoidea</taxon>
        <taxon>Culicidae</taxon>
        <taxon>Culicinae</taxon>
        <taxon>Aedini</taxon>
        <taxon>Aedes</taxon>
        <taxon>Stegomyia</taxon>
    </lineage>
</organism>
<reference evidence="3" key="1">
    <citation type="submission" date="2005-10" db="EMBL/GenBank/DDBJ databases">
        <authorList>
            <person name="Loftus B.J."/>
            <person name="Nene V.M."/>
            <person name="Hannick L.I."/>
            <person name="Bidwell S."/>
            <person name="Haas B."/>
            <person name="Amedeo P."/>
            <person name="Orvis J."/>
            <person name="Wortman J.R."/>
            <person name="White O.R."/>
            <person name="Salzberg S."/>
            <person name="Shumway M."/>
            <person name="Koo H."/>
            <person name="Zhao Y."/>
            <person name="Holmes M."/>
            <person name="Miller J."/>
            <person name="Schatz M."/>
            <person name="Pop M."/>
            <person name="Pai G."/>
            <person name="Utterback T."/>
            <person name="Rogers Y.-H."/>
            <person name="Kravitz S."/>
            <person name="Fraser C.M."/>
        </authorList>
    </citation>
    <scope>NUCLEOTIDE SEQUENCE</scope>
    <source>
        <strain evidence="3">Liverpool</strain>
    </source>
</reference>
<name>Q16EG6_AEDAE</name>
<evidence type="ECO:0000256" key="1">
    <source>
        <dbReference type="SAM" id="MobiDB-lite"/>
    </source>
</evidence>
<reference evidence="3" key="3">
    <citation type="submission" date="2012-09" db="EMBL/GenBank/DDBJ databases">
        <authorList>
            <consortium name="VectorBase"/>
        </authorList>
    </citation>
    <scope>NUCLEOTIDE SEQUENCE</scope>
    <source>
        <strain evidence="3">Liverpool</strain>
    </source>
</reference>
<keyword evidence="2" id="KW-1133">Transmembrane helix</keyword>
<feature type="region of interest" description="Disordered" evidence="1">
    <location>
        <begin position="69"/>
        <end position="89"/>
    </location>
</feature>
<dbReference type="VEuPathDB" id="VectorBase:AAEL012522"/>
<dbReference type="AlphaFoldDB" id="Q16EG6"/>
<keyword evidence="2" id="KW-0812">Transmembrane</keyword>
<feature type="compositionally biased region" description="Polar residues" evidence="1">
    <location>
        <begin position="80"/>
        <end position="89"/>
    </location>
</feature>
<dbReference type="eggNOG" id="KOG2532">
    <property type="taxonomic scope" value="Eukaryota"/>
</dbReference>